<evidence type="ECO:0000313" key="4">
    <source>
        <dbReference type="Proteomes" id="UP001597387"/>
    </source>
</evidence>
<dbReference type="EMBL" id="JBHUHZ010000001">
    <property type="protein sequence ID" value="MFD2161825.1"/>
    <property type="molecule type" value="Genomic_DNA"/>
</dbReference>
<dbReference type="InterPro" id="IPR050640">
    <property type="entry name" value="Bact_2-comp_sensor_kinase"/>
</dbReference>
<dbReference type="Pfam" id="PF06580">
    <property type="entry name" value="His_kinase"/>
    <property type="match status" value="1"/>
</dbReference>
<dbReference type="PANTHER" id="PTHR34220:SF7">
    <property type="entry name" value="SENSOR HISTIDINE KINASE YPDA"/>
    <property type="match status" value="1"/>
</dbReference>
<feature type="transmembrane region" description="Helical" evidence="1">
    <location>
        <begin position="108"/>
        <end position="130"/>
    </location>
</feature>
<keyword evidence="3" id="KW-0418">Kinase</keyword>
<evidence type="ECO:0000313" key="3">
    <source>
        <dbReference type="EMBL" id="MFD2161825.1"/>
    </source>
</evidence>
<dbReference type="Gene3D" id="3.30.565.10">
    <property type="entry name" value="Histidine kinase-like ATPase, C-terminal domain"/>
    <property type="match status" value="1"/>
</dbReference>
<keyword evidence="1" id="KW-0812">Transmembrane</keyword>
<feature type="transmembrane region" description="Helical" evidence="1">
    <location>
        <begin position="7"/>
        <end position="26"/>
    </location>
</feature>
<dbReference type="InterPro" id="IPR036890">
    <property type="entry name" value="HATPase_C_sf"/>
</dbReference>
<evidence type="ECO:0000256" key="1">
    <source>
        <dbReference type="SAM" id="Phobius"/>
    </source>
</evidence>
<protein>
    <submittedName>
        <fullName evidence="3">Sensor histidine kinase</fullName>
        <ecNumber evidence="3">2.7.13.3</ecNumber>
    </submittedName>
</protein>
<dbReference type="PANTHER" id="PTHR34220">
    <property type="entry name" value="SENSOR HISTIDINE KINASE YPDA"/>
    <property type="match status" value="1"/>
</dbReference>
<dbReference type="EC" id="2.7.13.3" evidence="3"/>
<dbReference type="Proteomes" id="UP001597387">
    <property type="component" value="Unassembled WGS sequence"/>
</dbReference>
<dbReference type="InterPro" id="IPR010559">
    <property type="entry name" value="Sig_transdc_His_kin_internal"/>
</dbReference>
<reference evidence="4" key="1">
    <citation type="journal article" date="2019" name="Int. J. Syst. Evol. Microbiol.">
        <title>The Global Catalogue of Microorganisms (GCM) 10K type strain sequencing project: providing services to taxonomists for standard genome sequencing and annotation.</title>
        <authorList>
            <consortium name="The Broad Institute Genomics Platform"/>
            <consortium name="The Broad Institute Genome Sequencing Center for Infectious Disease"/>
            <person name="Wu L."/>
            <person name="Ma J."/>
        </authorList>
    </citation>
    <scope>NUCLEOTIDE SEQUENCE [LARGE SCALE GENOMIC DNA]</scope>
    <source>
        <strain evidence="4">KCTC 42217</strain>
    </source>
</reference>
<comment type="caution">
    <text evidence="3">The sequence shown here is derived from an EMBL/GenBank/DDBJ whole genome shotgun (WGS) entry which is preliminary data.</text>
</comment>
<keyword evidence="4" id="KW-1185">Reference proteome</keyword>
<gene>
    <name evidence="3" type="ORF">ACFSJU_05430</name>
</gene>
<dbReference type="GO" id="GO:0004673">
    <property type="term" value="F:protein histidine kinase activity"/>
    <property type="evidence" value="ECO:0007669"/>
    <property type="project" value="UniProtKB-EC"/>
</dbReference>
<feature type="transmembrane region" description="Helical" evidence="1">
    <location>
        <begin position="66"/>
        <end position="88"/>
    </location>
</feature>
<dbReference type="SUPFAM" id="SSF55874">
    <property type="entry name" value="ATPase domain of HSP90 chaperone/DNA topoisomerase II/histidine kinase"/>
    <property type="match status" value="1"/>
</dbReference>
<name>A0ABW4ZIX3_9SPHI</name>
<organism evidence="3 4">
    <name type="scientific">Paradesertivirga mongoliensis</name>
    <dbReference type="NCBI Taxonomy" id="2100740"/>
    <lineage>
        <taxon>Bacteria</taxon>
        <taxon>Pseudomonadati</taxon>
        <taxon>Bacteroidota</taxon>
        <taxon>Sphingobacteriia</taxon>
        <taxon>Sphingobacteriales</taxon>
        <taxon>Sphingobacteriaceae</taxon>
        <taxon>Paradesertivirga</taxon>
    </lineage>
</organism>
<evidence type="ECO:0000259" key="2">
    <source>
        <dbReference type="Pfam" id="PF06580"/>
    </source>
</evidence>
<proteinExistence type="predicted"/>
<keyword evidence="1" id="KW-0472">Membrane</keyword>
<keyword evidence="1" id="KW-1133">Transmembrane helix</keyword>
<sequence length="334" mass="38976">MNIAQKIFLHSIVWVAILIIFVFLGVRNGDYHQAIIIFVYFGIFNIAIFYLNYLYILPKYLSKRKYWMFSACIVLLVLISGLLKYGFAFLFRDVILISRDGQIPFERYYIGAIFTGLFFIFLSTAFKFAVDWFLNEKVRKNLESEKLIAELAFLRSQINPHFLFNSLNNIYSLAYQKSDKAPEAIMKLSEIMRYMLQESNEPRVQLGREIRYLENYIELQKLRFKGQAYIELSISGDYGEQSIAPLILISFVENAFKHGVASDPDNPIKISVRILNNQLHFEIQNKKSLLNKDESSGIGLSNVKRRLDLLYVGKYALDIEEDLDTYYCKLDLNL</sequence>
<keyword evidence="3" id="KW-0808">Transferase</keyword>
<dbReference type="RefSeq" id="WP_255898486.1">
    <property type="nucleotide sequence ID" value="NZ_JAFMZO010000001.1"/>
</dbReference>
<feature type="domain" description="Signal transduction histidine kinase internal region" evidence="2">
    <location>
        <begin position="149"/>
        <end position="226"/>
    </location>
</feature>
<feature type="transmembrane region" description="Helical" evidence="1">
    <location>
        <begin position="32"/>
        <end position="54"/>
    </location>
</feature>
<accession>A0ABW4ZIX3</accession>